<sequence length="151" mass="16440">MPGAARQYAGGVATSLSTSLAATCPCRVAEEHARSYGRCCAPWHAGRADASALPQSAEQLMRSRYSAFVLQLADYLLATWHESTRPRSIDFDPGVHWLGLRILSTRAGQESASRGVVEFEASYRAADGVGTQHEKSTFVKEDGAWFYLDAL</sequence>
<proteinExistence type="predicted"/>
<dbReference type="AlphaFoldDB" id="A0A5B7WS50"/>
<accession>A0A5B7WS50</accession>
<dbReference type="InterPro" id="IPR032710">
    <property type="entry name" value="NTF2-like_dom_sf"/>
</dbReference>
<gene>
    <name evidence="2" type="ORF">GcLGCM259_0257</name>
</gene>
<protein>
    <recommendedName>
        <fullName evidence="1">YchJ-like middle NTF2-like domain-containing protein</fullName>
    </recommendedName>
</protein>
<dbReference type="InterPro" id="IPR048469">
    <property type="entry name" value="YchJ-like_M"/>
</dbReference>
<evidence type="ECO:0000313" key="3">
    <source>
        <dbReference type="Proteomes" id="UP000307000"/>
    </source>
</evidence>
<name>A0A5B7WS50_9MICC</name>
<evidence type="ECO:0000259" key="1">
    <source>
        <dbReference type="Pfam" id="PF17775"/>
    </source>
</evidence>
<dbReference type="PANTHER" id="PTHR33747">
    <property type="entry name" value="UPF0225 PROTEIN SCO1677"/>
    <property type="match status" value="1"/>
</dbReference>
<dbReference type="Gene3D" id="3.10.450.50">
    <property type="match status" value="1"/>
</dbReference>
<dbReference type="Pfam" id="PF17775">
    <property type="entry name" value="YchJ_M-like"/>
    <property type="match status" value="1"/>
</dbReference>
<evidence type="ECO:0000313" key="2">
    <source>
        <dbReference type="EMBL" id="QCY46040.1"/>
    </source>
</evidence>
<organism evidence="2 3">
    <name type="scientific">Glutamicibacter creatinolyticus</name>
    <dbReference type="NCBI Taxonomy" id="162496"/>
    <lineage>
        <taxon>Bacteria</taxon>
        <taxon>Bacillati</taxon>
        <taxon>Actinomycetota</taxon>
        <taxon>Actinomycetes</taxon>
        <taxon>Micrococcales</taxon>
        <taxon>Micrococcaceae</taxon>
        <taxon>Glutamicibacter</taxon>
    </lineage>
</organism>
<dbReference type="EMBL" id="CP034412">
    <property type="protein sequence ID" value="QCY46040.1"/>
    <property type="molecule type" value="Genomic_DNA"/>
</dbReference>
<feature type="domain" description="YchJ-like middle NTF2-like" evidence="1">
    <location>
        <begin position="56"/>
        <end position="150"/>
    </location>
</feature>
<dbReference type="PANTHER" id="PTHR33747:SF1">
    <property type="entry name" value="ADENYLATE CYCLASE-ASSOCIATED CAP C-TERMINAL DOMAIN-CONTAINING PROTEIN"/>
    <property type="match status" value="1"/>
</dbReference>
<dbReference type="Proteomes" id="UP000307000">
    <property type="component" value="Chromosome"/>
</dbReference>
<reference evidence="2 3" key="1">
    <citation type="submission" date="2018-12" db="EMBL/GenBank/DDBJ databases">
        <title>Complete Genome Sequence of Glutamicibacter creatinolyticus strain LGCM259,isolated from an abscess of a 12-year-old mare in Italy.</title>
        <authorList>
            <person name="Santos R.G."/>
            <person name="Silva A.L."/>
            <person name="Seyffert N."/>
            <person name="Castro T.L.P."/>
            <person name="Attili A.R."/>
            <person name="Rifici C."/>
            <person name="Mazzullo G."/>
            <person name="Brenig B."/>
            <person name="Venanzi F."/>
            <person name="Azevedo V."/>
        </authorList>
    </citation>
    <scope>NUCLEOTIDE SEQUENCE [LARGE SCALE GENOMIC DNA]</scope>
    <source>
        <strain evidence="2 3">LGCM 259</strain>
    </source>
</reference>
<dbReference type="KEGG" id="gcr:GcLGCM259_0257"/>
<dbReference type="SUPFAM" id="SSF54427">
    <property type="entry name" value="NTF2-like"/>
    <property type="match status" value="1"/>
</dbReference>
<keyword evidence="3" id="KW-1185">Reference proteome</keyword>